<evidence type="ECO:0000313" key="2">
    <source>
        <dbReference type="EMBL" id="KAK1293338.1"/>
    </source>
</evidence>
<dbReference type="AlphaFoldDB" id="A0AAV9CVW6"/>
<dbReference type="EMBL" id="JAUJYO010000017">
    <property type="protein sequence ID" value="KAK1293338.1"/>
    <property type="molecule type" value="Genomic_DNA"/>
</dbReference>
<dbReference type="Proteomes" id="UP001180020">
    <property type="component" value="Unassembled WGS sequence"/>
</dbReference>
<organism evidence="2 3">
    <name type="scientific">Acorus calamus</name>
    <name type="common">Sweet flag</name>
    <dbReference type="NCBI Taxonomy" id="4465"/>
    <lineage>
        <taxon>Eukaryota</taxon>
        <taxon>Viridiplantae</taxon>
        <taxon>Streptophyta</taxon>
        <taxon>Embryophyta</taxon>
        <taxon>Tracheophyta</taxon>
        <taxon>Spermatophyta</taxon>
        <taxon>Magnoliopsida</taxon>
        <taxon>Liliopsida</taxon>
        <taxon>Acoraceae</taxon>
        <taxon>Acorus</taxon>
    </lineage>
</organism>
<accession>A0AAV9CVW6</accession>
<protein>
    <submittedName>
        <fullName evidence="2">Uncharacterized protein</fullName>
    </submittedName>
</protein>
<keyword evidence="3" id="KW-1185">Reference proteome</keyword>
<evidence type="ECO:0000256" key="1">
    <source>
        <dbReference type="SAM" id="Phobius"/>
    </source>
</evidence>
<proteinExistence type="predicted"/>
<gene>
    <name evidence="2" type="ORF">QJS10_CPB17g02287</name>
</gene>
<reference evidence="2" key="2">
    <citation type="submission" date="2023-06" db="EMBL/GenBank/DDBJ databases">
        <authorList>
            <person name="Ma L."/>
            <person name="Liu K.-W."/>
            <person name="Li Z."/>
            <person name="Hsiao Y.-Y."/>
            <person name="Qi Y."/>
            <person name="Fu T."/>
            <person name="Tang G."/>
            <person name="Zhang D."/>
            <person name="Sun W.-H."/>
            <person name="Liu D.-K."/>
            <person name="Li Y."/>
            <person name="Chen G.-Z."/>
            <person name="Liu X.-D."/>
            <person name="Liao X.-Y."/>
            <person name="Jiang Y.-T."/>
            <person name="Yu X."/>
            <person name="Hao Y."/>
            <person name="Huang J."/>
            <person name="Zhao X.-W."/>
            <person name="Ke S."/>
            <person name="Chen Y.-Y."/>
            <person name="Wu W.-L."/>
            <person name="Hsu J.-L."/>
            <person name="Lin Y.-F."/>
            <person name="Huang M.-D."/>
            <person name="Li C.-Y."/>
            <person name="Huang L."/>
            <person name="Wang Z.-W."/>
            <person name="Zhao X."/>
            <person name="Zhong W.-Y."/>
            <person name="Peng D.-H."/>
            <person name="Ahmad S."/>
            <person name="Lan S."/>
            <person name="Zhang J.-S."/>
            <person name="Tsai W.-C."/>
            <person name="Van De Peer Y."/>
            <person name="Liu Z.-J."/>
        </authorList>
    </citation>
    <scope>NUCLEOTIDE SEQUENCE</scope>
    <source>
        <strain evidence="2">CP</strain>
        <tissue evidence="2">Leaves</tissue>
    </source>
</reference>
<name>A0AAV9CVW6_ACOCL</name>
<keyword evidence="1" id="KW-0472">Membrane</keyword>
<evidence type="ECO:0000313" key="3">
    <source>
        <dbReference type="Proteomes" id="UP001180020"/>
    </source>
</evidence>
<sequence length="113" mass="11859">MAPRKVGTTTTPWTLIVSIVVISALLSAQLVHSRAPIHSLGIDGDRSGASSLKSMIPNRVFVSMRSHGGDQDFLSLAKLASGQNKKGKGHGGDQDFLSIARLASGQNKKGKGH</sequence>
<keyword evidence="1" id="KW-0812">Transmembrane</keyword>
<comment type="caution">
    <text evidence="2">The sequence shown here is derived from an EMBL/GenBank/DDBJ whole genome shotgun (WGS) entry which is preliminary data.</text>
</comment>
<reference evidence="2" key="1">
    <citation type="journal article" date="2023" name="Nat. Commun.">
        <title>Diploid and tetraploid genomes of Acorus and the evolution of monocots.</title>
        <authorList>
            <person name="Ma L."/>
            <person name="Liu K.W."/>
            <person name="Li Z."/>
            <person name="Hsiao Y.Y."/>
            <person name="Qi Y."/>
            <person name="Fu T."/>
            <person name="Tang G.D."/>
            <person name="Zhang D."/>
            <person name="Sun W.H."/>
            <person name="Liu D.K."/>
            <person name="Li Y."/>
            <person name="Chen G.Z."/>
            <person name="Liu X.D."/>
            <person name="Liao X.Y."/>
            <person name="Jiang Y.T."/>
            <person name="Yu X."/>
            <person name="Hao Y."/>
            <person name="Huang J."/>
            <person name="Zhao X.W."/>
            <person name="Ke S."/>
            <person name="Chen Y.Y."/>
            <person name="Wu W.L."/>
            <person name="Hsu J.L."/>
            <person name="Lin Y.F."/>
            <person name="Huang M.D."/>
            <person name="Li C.Y."/>
            <person name="Huang L."/>
            <person name="Wang Z.W."/>
            <person name="Zhao X."/>
            <person name="Zhong W.Y."/>
            <person name="Peng D.H."/>
            <person name="Ahmad S."/>
            <person name="Lan S."/>
            <person name="Zhang J.S."/>
            <person name="Tsai W.C."/>
            <person name="Van de Peer Y."/>
            <person name="Liu Z.J."/>
        </authorList>
    </citation>
    <scope>NUCLEOTIDE SEQUENCE</scope>
    <source>
        <strain evidence="2">CP</strain>
    </source>
</reference>
<feature type="transmembrane region" description="Helical" evidence="1">
    <location>
        <begin position="12"/>
        <end position="31"/>
    </location>
</feature>
<keyword evidence="1" id="KW-1133">Transmembrane helix</keyword>